<keyword evidence="2" id="KW-0812">Transmembrane</keyword>
<reference evidence="4" key="1">
    <citation type="journal article" date="2019" name="Int. J. Syst. Evol. Microbiol.">
        <title>The Global Catalogue of Microorganisms (GCM) 10K type strain sequencing project: providing services to taxonomists for standard genome sequencing and annotation.</title>
        <authorList>
            <consortium name="The Broad Institute Genomics Platform"/>
            <consortium name="The Broad Institute Genome Sequencing Center for Infectious Disease"/>
            <person name="Wu L."/>
            <person name="Ma J."/>
        </authorList>
    </citation>
    <scope>NUCLEOTIDE SEQUENCE [LARGE SCALE GENOMIC DNA]</scope>
    <source>
        <strain evidence="4">JCM 15089</strain>
    </source>
</reference>
<dbReference type="EMBL" id="BAAADD010000001">
    <property type="protein sequence ID" value="GAA0557827.1"/>
    <property type="molecule type" value="Genomic_DNA"/>
</dbReference>
<protein>
    <submittedName>
        <fullName evidence="3">Uncharacterized protein</fullName>
    </submittedName>
</protein>
<gene>
    <name evidence="3" type="ORF">GCM10008942_02880</name>
</gene>
<evidence type="ECO:0000313" key="3">
    <source>
        <dbReference type="EMBL" id="GAA0557827.1"/>
    </source>
</evidence>
<dbReference type="Proteomes" id="UP001499951">
    <property type="component" value="Unassembled WGS sequence"/>
</dbReference>
<comment type="caution">
    <text evidence="3">The sequence shown here is derived from an EMBL/GenBank/DDBJ whole genome shotgun (WGS) entry which is preliminary data.</text>
</comment>
<accession>A0ABP3P7C7</accession>
<feature type="region of interest" description="Disordered" evidence="1">
    <location>
        <begin position="108"/>
        <end position="140"/>
    </location>
</feature>
<keyword evidence="2" id="KW-1133">Transmembrane helix</keyword>
<evidence type="ECO:0000256" key="2">
    <source>
        <dbReference type="SAM" id="Phobius"/>
    </source>
</evidence>
<keyword evidence="2" id="KW-0472">Membrane</keyword>
<organism evidence="3 4">
    <name type="scientific">Rhizomicrobium electricum</name>
    <dbReference type="NCBI Taxonomy" id="480070"/>
    <lineage>
        <taxon>Bacteria</taxon>
        <taxon>Pseudomonadati</taxon>
        <taxon>Pseudomonadota</taxon>
        <taxon>Alphaproteobacteria</taxon>
        <taxon>Micropepsales</taxon>
        <taxon>Micropepsaceae</taxon>
        <taxon>Rhizomicrobium</taxon>
    </lineage>
</organism>
<evidence type="ECO:0000256" key="1">
    <source>
        <dbReference type="SAM" id="MobiDB-lite"/>
    </source>
</evidence>
<feature type="transmembrane region" description="Helical" evidence="2">
    <location>
        <begin position="38"/>
        <end position="61"/>
    </location>
</feature>
<evidence type="ECO:0000313" key="4">
    <source>
        <dbReference type="Proteomes" id="UP001499951"/>
    </source>
</evidence>
<name>A0ABP3P7C7_9PROT</name>
<keyword evidence="4" id="KW-1185">Reference proteome</keyword>
<proteinExistence type="predicted"/>
<sequence>MDEVAFNALLRQRSSSQHGRSDRRLGADGRRARPRLGLFKLAAAGAAVFAVAVGLAGYYLVWPLLSHGLSGNIAQKGREAVTKQIEAAGVPKDITTWAKETAKKEIERTAREKLGLPAGKTPANGEAAAEGGKAEGSEAD</sequence>